<reference evidence="1 2" key="1">
    <citation type="submission" date="2020-08" db="EMBL/GenBank/DDBJ databases">
        <title>Genomic Encyclopedia of Type Strains, Phase IV (KMG-IV): sequencing the most valuable type-strain genomes for metagenomic binning, comparative biology and taxonomic classification.</title>
        <authorList>
            <person name="Goeker M."/>
        </authorList>
    </citation>
    <scope>NUCLEOTIDE SEQUENCE [LARGE SCALE GENOMIC DNA]</scope>
    <source>
        <strain evidence="1 2">DSM 105074</strain>
    </source>
</reference>
<proteinExistence type="predicted"/>
<evidence type="ECO:0000313" key="1">
    <source>
        <dbReference type="EMBL" id="MBB5285037.1"/>
    </source>
</evidence>
<dbReference type="EMBL" id="JACHGF010000004">
    <property type="protein sequence ID" value="MBB5285037.1"/>
    <property type="molecule type" value="Genomic_DNA"/>
</dbReference>
<accession>A0A840TTP0</accession>
<dbReference type="RefSeq" id="WP_184174975.1">
    <property type="nucleotide sequence ID" value="NZ_JACHGF010000004.1"/>
</dbReference>
<sequence length="64" mass="7233">MATKTDKTIITTSDLANRIAQKHQAVAHEEDLEERGHANNLQHQRTELQALLDLVEEEQLTGNN</sequence>
<gene>
    <name evidence="1" type="ORF">HNQ92_003185</name>
</gene>
<evidence type="ECO:0000313" key="2">
    <source>
        <dbReference type="Proteomes" id="UP000557307"/>
    </source>
</evidence>
<comment type="caution">
    <text evidence="1">The sequence shown here is derived from an EMBL/GenBank/DDBJ whole genome shotgun (WGS) entry which is preliminary data.</text>
</comment>
<dbReference type="AlphaFoldDB" id="A0A840TTP0"/>
<organism evidence="1 2">
    <name type="scientific">Rhabdobacter roseus</name>
    <dbReference type="NCBI Taxonomy" id="1655419"/>
    <lineage>
        <taxon>Bacteria</taxon>
        <taxon>Pseudomonadati</taxon>
        <taxon>Bacteroidota</taxon>
        <taxon>Cytophagia</taxon>
        <taxon>Cytophagales</taxon>
        <taxon>Cytophagaceae</taxon>
        <taxon>Rhabdobacter</taxon>
    </lineage>
</organism>
<name>A0A840TTP0_9BACT</name>
<protein>
    <submittedName>
        <fullName evidence="1">Uncharacterized protein</fullName>
    </submittedName>
</protein>
<dbReference type="Proteomes" id="UP000557307">
    <property type="component" value="Unassembled WGS sequence"/>
</dbReference>
<keyword evidence="2" id="KW-1185">Reference proteome</keyword>